<sequence>MAIILVSTNYGCLVFVVNMHCNNAASTRAQSRK</sequence>
<protein>
    <submittedName>
        <fullName evidence="1">Uncharacterized protein</fullName>
    </submittedName>
</protein>
<organism evidence="1">
    <name type="scientific">Rhizophora mucronata</name>
    <name type="common">Asiatic mangrove</name>
    <dbReference type="NCBI Taxonomy" id="61149"/>
    <lineage>
        <taxon>Eukaryota</taxon>
        <taxon>Viridiplantae</taxon>
        <taxon>Streptophyta</taxon>
        <taxon>Embryophyta</taxon>
        <taxon>Tracheophyta</taxon>
        <taxon>Spermatophyta</taxon>
        <taxon>Magnoliopsida</taxon>
        <taxon>eudicotyledons</taxon>
        <taxon>Gunneridae</taxon>
        <taxon>Pentapetalae</taxon>
        <taxon>rosids</taxon>
        <taxon>fabids</taxon>
        <taxon>Malpighiales</taxon>
        <taxon>Rhizophoraceae</taxon>
        <taxon>Rhizophora</taxon>
    </lineage>
</organism>
<name>A0A2P2P2B0_RHIMU</name>
<reference evidence="1" key="1">
    <citation type="submission" date="2018-02" db="EMBL/GenBank/DDBJ databases">
        <title>Rhizophora mucronata_Transcriptome.</title>
        <authorList>
            <person name="Meera S.P."/>
            <person name="Sreeshan A."/>
            <person name="Augustine A."/>
        </authorList>
    </citation>
    <scope>NUCLEOTIDE SEQUENCE</scope>
    <source>
        <tissue evidence="1">Leaf</tissue>
    </source>
</reference>
<proteinExistence type="predicted"/>
<dbReference type="EMBL" id="GGEC01068299">
    <property type="protein sequence ID" value="MBX48783.1"/>
    <property type="molecule type" value="Transcribed_RNA"/>
</dbReference>
<dbReference type="AlphaFoldDB" id="A0A2P2P2B0"/>
<evidence type="ECO:0000313" key="1">
    <source>
        <dbReference type="EMBL" id="MBX48783.1"/>
    </source>
</evidence>
<accession>A0A2P2P2B0</accession>